<dbReference type="Gene3D" id="3.90.280.10">
    <property type="entry name" value="PEBP-like"/>
    <property type="match status" value="1"/>
</dbReference>
<feature type="chain" id="PRO_5012654236" description="Phosphatidylethanolamine-binding protein" evidence="1">
    <location>
        <begin position="33"/>
        <end position="253"/>
    </location>
</feature>
<dbReference type="EMBL" id="PDNA01000127">
    <property type="protein sequence ID" value="PGH11817.1"/>
    <property type="molecule type" value="Genomic_DNA"/>
</dbReference>
<gene>
    <name evidence="2" type="ORF">AJ80_06975</name>
</gene>
<dbReference type="OrthoDB" id="2506647at2759"/>
<protein>
    <recommendedName>
        <fullName evidence="4">Phosphatidylethanolamine-binding protein</fullName>
    </recommendedName>
</protein>
<dbReference type="PANTHER" id="PTHR11362">
    <property type="entry name" value="PHOSPHATIDYLETHANOLAMINE-BINDING PROTEIN"/>
    <property type="match status" value="1"/>
</dbReference>
<evidence type="ECO:0000313" key="2">
    <source>
        <dbReference type="EMBL" id="PGH11817.1"/>
    </source>
</evidence>
<dbReference type="GO" id="GO:0046578">
    <property type="term" value="P:regulation of Ras protein signal transduction"/>
    <property type="evidence" value="ECO:0007669"/>
    <property type="project" value="TreeGrafter"/>
</dbReference>
<dbReference type="InterPro" id="IPR036610">
    <property type="entry name" value="PEBP-like_sf"/>
</dbReference>
<sequence length="253" mass="28562">MVMLAAMNKPCFLLAVLMGLVFPLVPRVYVSAAPYDPPHQQAIVDDALRPASAIRDALRESSIIPDVLDDFTPSLSLTLTYPSTHSTVELGNTLRPSLLTHQPVYQFHPFTPTPLLPSDDTSSFFYTLILTDPDAKSRKHPIWSEYCHWILTNASSPELIHHHNTNTNTKTKHRILKKYLPPSPPPGTGLHRYVFVLLRGETGADRKDVSAPKKRRHWGYGEERRGVRDWAAEYGLVVVGANFFYARHEGDWV</sequence>
<comment type="caution">
    <text evidence="2">The sequence shown here is derived from an EMBL/GenBank/DDBJ whole genome shotgun (WGS) entry which is preliminary data.</text>
</comment>
<dbReference type="InterPro" id="IPR008914">
    <property type="entry name" value="PEBP"/>
</dbReference>
<organism evidence="2 3">
    <name type="scientific">Polytolypa hystricis (strain UAMH7299)</name>
    <dbReference type="NCBI Taxonomy" id="1447883"/>
    <lineage>
        <taxon>Eukaryota</taxon>
        <taxon>Fungi</taxon>
        <taxon>Dikarya</taxon>
        <taxon>Ascomycota</taxon>
        <taxon>Pezizomycotina</taxon>
        <taxon>Eurotiomycetes</taxon>
        <taxon>Eurotiomycetidae</taxon>
        <taxon>Onygenales</taxon>
        <taxon>Onygenales incertae sedis</taxon>
        <taxon>Polytolypa</taxon>
    </lineage>
</organism>
<keyword evidence="3" id="KW-1185">Reference proteome</keyword>
<dbReference type="GO" id="GO:0005543">
    <property type="term" value="F:phospholipid binding"/>
    <property type="evidence" value="ECO:0007669"/>
    <property type="project" value="TreeGrafter"/>
</dbReference>
<reference evidence="2 3" key="1">
    <citation type="submission" date="2017-10" db="EMBL/GenBank/DDBJ databases">
        <title>Comparative genomics in systemic dimorphic fungi from Ajellomycetaceae.</title>
        <authorList>
            <person name="Munoz J.F."/>
            <person name="Mcewen J.G."/>
            <person name="Clay O.K."/>
            <person name="Cuomo C.A."/>
        </authorList>
    </citation>
    <scope>NUCLEOTIDE SEQUENCE [LARGE SCALE GENOMIC DNA]</scope>
    <source>
        <strain evidence="2 3">UAMH7299</strain>
    </source>
</reference>
<feature type="signal peptide" evidence="1">
    <location>
        <begin position="1"/>
        <end position="32"/>
    </location>
</feature>
<dbReference type="SUPFAM" id="SSF49777">
    <property type="entry name" value="PEBP-like"/>
    <property type="match status" value="1"/>
</dbReference>
<proteinExistence type="predicted"/>
<evidence type="ECO:0000313" key="3">
    <source>
        <dbReference type="Proteomes" id="UP000224634"/>
    </source>
</evidence>
<keyword evidence="1" id="KW-0732">Signal</keyword>
<dbReference type="STRING" id="1447883.A0A2B7XTK2"/>
<dbReference type="Pfam" id="PF01161">
    <property type="entry name" value="PBP"/>
    <property type="match status" value="1"/>
</dbReference>
<dbReference type="GO" id="GO:0030414">
    <property type="term" value="F:peptidase inhibitor activity"/>
    <property type="evidence" value="ECO:0007669"/>
    <property type="project" value="TreeGrafter"/>
</dbReference>
<dbReference type="CDD" id="cd00866">
    <property type="entry name" value="PEBP_euk"/>
    <property type="match status" value="1"/>
</dbReference>
<evidence type="ECO:0008006" key="4">
    <source>
        <dbReference type="Google" id="ProtNLM"/>
    </source>
</evidence>
<accession>A0A2B7XTK2</accession>
<dbReference type="AlphaFoldDB" id="A0A2B7XTK2"/>
<evidence type="ECO:0000256" key="1">
    <source>
        <dbReference type="SAM" id="SignalP"/>
    </source>
</evidence>
<dbReference type="InterPro" id="IPR035810">
    <property type="entry name" value="PEBP_euk"/>
</dbReference>
<name>A0A2B7XTK2_POLH7</name>
<dbReference type="Proteomes" id="UP000224634">
    <property type="component" value="Unassembled WGS sequence"/>
</dbReference>
<dbReference type="PANTHER" id="PTHR11362:SF148">
    <property type="entry name" value="CARBOXYPEPTIDASE Y INHIBITOR"/>
    <property type="match status" value="1"/>
</dbReference>
<dbReference type="GO" id="GO:0030162">
    <property type="term" value="P:regulation of proteolysis"/>
    <property type="evidence" value="ECO:0007669"/>
    <property type="project" value="TreeGrafter"/>
</dbReference>